<dbReference type="AlphaFoldDB" id="A0A9W4D0L3"/>
<dbReference type="EMBL" id="CAJHIT010000001">
    <property type="protein sequence ID" value="CAD6499110.1"/>
    <property type="molecule type" value="Genomic_DNA"/>
</dbReference>
<gene>
    <name evidence="1" type="ORF">BGTH12_LOCUS468</name>
</gene>
<dbReference type="Proteomes" id="UP000683417">
    <property type="component" value="Unassembled WGS sequence"/>
</dbReference>
<protein>
    <submittedName>
        <fullName evidence="1">BgTH12-04762</fullName>
    </submittedName>
</protein>
<reference evidence="1" key="1">
    <citation type="submission" date="2020-10" db="EMBL/GenBank/DDBJ databases">
        <authorList>
            <person name="Muller C M."/>
        </authorList>
    </citation>
    <scope>NUCLEOTIDE SEQUENCE</scope>
    <source>
        <strain evidence="1">THUN-12</strain>
    </source>
</reference>
<evidence type="ECO:0000313" key="1">
    <source>
        <dbReference type="EMBL" id="CAD6499110.1"/>
    </source>
</evidence>
<organism evidence="1 2">
    <name type="scientific">Blumeria graminis f. sp. triticale</name>
    <dbReference type="NCBI Taxonomy" id="1689686"/>
    <lineage>
        <taxon>Eukaryota</taxon>
        <taxon>Fungi</taxon>
        <taxon>Dikarya</taxon>
        <taxon>Ascomycota</taxon>
        <taxon>Pezizomycotina</taxon>
        <taxon>Leotiomycetes</taxon>
        <taxon>Erysiphales</taxon>
        <taxon>Erysiphaceae</taxon>
        <taxon>Blumeria</taxon>
    </lineage>
</organism>
<comment type="caution">
    <text evidence="1">The sequence shown here is derived from an EMBL/GenBank/DDBJ whole genome shotgun (WGS) entry which is preliminary data.</text>
</comment>
<accession>A0A9W4D0L3</accession>
<name>A0A9W4D0L3_BLUGR</name>
<sequence length="41" mass="4673">MRLNPSHPLVSIKAAKRLTHSLLYSYSSLCRLIFIITLSEV</sequence>
<evidence type="ECO:0000313" key="2">
    <source>
        <dbReference type="Proteomes" id="UP000683417"/>
    </source>
</evidence>
<proteinExistence type="predicted"/>